<proteinExistence type="inferred from homology"/>
<dbReference type="PROSITE" id="PS00595">
    <property type="entry name" value="AA_TRANSFER_CLASS_5"/>
    <property type="match status" value="1"/>
</dbReference>
<dbReference type="InterPro" id="IPR015424">
    <property type="entry name" value="PyrdxlP-dep_Trfase"/>
</dbReference>
<dbReference type="InterPro" id="IPR020578">
    <property type="entry name" value="Aminotrans_V_PyrdxlP_BS"/>
</dbReference>
<evidence type="ECO:0000313" key="8">
    <source>
        <dbReference type="Proteomes" id="UP001314903"/>
    </source>
</evidence>
<dbReference type="InterPro" id="IPR015422">
    <property type="entry name" value="PyrdxlP-dep_Trfase_small"/>
</dbReference>
<dbReference type="InterPro" id="IPR015421">
    <property type="entry name" value="PyrdxlP-dep_Trfase_major"/>
</dbReference>
<keyword evidence="8" id="KW-1185">Reference proteome</keyword>
<evidence type="ECO:0000256" key="4">
    <source>
        <dbReference type="RuleBase" id="RU004075"/>
    </source>
</evidence>
<feature type="domain" description="Aminotransferase class V" evidence="6">
    <location>
        <begin position="6"/>
        <end position="331"/>
    </location>
</feature>
<keyword evidence="3" id="KW-0663">Pyridoxal phosphate</keyword>
<comment type="cofactor">
    <cofactor evidence="1 5">
        <name>pyridoxal 5'-phosphate</name>
        <dbReference type="ChEBI" id="CHEBI:597326"/>
    </cofactor>
</comment>
<reference evidence="7 8" key="1">
    <citation type="submission" date="2021-03" db="EMBL/GenBank/DDBJ databases">
        <title>Genomic Encyclopedia of Type Strains, Phase IV (KMG-IV): sequencing the most valuable type-strain genomes for metagenomic binning, comparative biology and taxonomic classification.</title>
        <authorList>
            <person name="Goeker M."/>
        </authorList>
    </citation>
    <scope>NUCLEOTIDE SEQUENCE [LARGE SCALE GENOMIC DNA]</scope>
    <source>
        <strain evidence="7 8">DSM 27512</strain>
    </source>
</reference>
<dbReference type="InterPro" id="IPR000192">
    <property type="entry name" value="Aminotrans_V_dom"/>
</dbReference>
<dbReference type="PIRSF" id="PIRSF000524">
    <property type="entry name" value="SPT"/>
    <property type="match status" value="1"/>
</dbReference>
<evidence type="ECO:0000259" key="6">
    <source>
        <dbReference type="Pfam" id="PF00266"/>
    </source>
</evidence>
<evidence type="ECO:0000256" key="2">
    <source>
        <dbReference type="ARBA" id="ARBA00009236"/>
    </source>
</evidence>
<comment type="similarity">
    <text evidence="2 4">Belongs to the class-V pyridoxal-phosphate-dependent aminotransferase family.</text>
</comment>
<dbReference type="Gene3D" id="3.40.640.10">
    <property type="entry name" value="Type I PLP-dependent aspartate aminotransferase-like (Major domain)"/>
    <property type="match status" value="1"/>
</dbReference>
<evidence type="ECO:0000313" key="7">
    <source>
        <dbReference type="EMBL" id="MBP2027169.1"/>
    </source>
</evidence>
<name>A0ABS4KKL7_9FIRM</name>
<dbReference type="RefSeq" id="WP_209659969.1">
    <property type="nucleotide sequence ID" value="NZ_JAGGLI010000008.1"/>
</dbReference>
<gene>
    <name evidence="7" type="ORF">J2Z35_000963</name>
</gene>
<dbReference type="Gene3D" id="3.90.1150.10">
    <property type="entry name" value="Aspartate Aminotransferase, domain 1"/>
    <property type="match status" value="1"/>
</dbReference>
<dbReference type="Proteomes" id="UP001314903">
    <property type="component" value="Unassembled WGS sequence"/>
</dbReference>
<dbReference type="Pfam" id="PF00266">
    <property type="entry name" value="Aminotran_5"/>
    <property type="match status" value="1"/>
</dbReference>
<protein>
    <submittedName>
        <fullName evidence="7">Aspartate aminotransferase-like enzyme</fullName>
    </submittedName>
</protein>
<dbReference type="EMBL" id="JAGGLI010000008">
    <property type="protein sequence ID" value="MBP2027169.1"/>
    <property type="molecule type" value="Genomic_DNA"/>
</dbReference>
<evidence type="ECO:0000256" key="3">
    <source>
        <dbReference type="ARBA" id="ARBA00022898"/>
    </source>
</evidence>
<dbReference type="PANTHER" id="PTHR21152:SF40">
    <property type="entry name" value="ALANINE--GLYOXYLATE AMINOTRANSFERASE"/>
    <property type="match status" value="1"/>
</dbReference>
<evidence type="ECO:0000256" key="5">
    <source>
        <dbReference type="RuleBase" id="RU004504"/>
    </source>
</evidence>
<dbReference type="PANTHER" id="PTHR21152">
    <property type="entry name" value="AMINOTRANSFERASE CLASS V"/>
    <property type="match status" value="1"/>
</dbReference>
<organism evidence="7 8">
    <name type="scientific">Acetoanaerobium pronyense</name>
    <dbReference type="NCBI Taxonomy" id="1482736"/>
    <lineage>
        <taxon>Bacteria</taxon>
        <taxon>Bacillati</taxon>
        <taxon>Bacillota</taxon>
        <taxon>Clostridia</taxon>
        <taxon>Peptostreptococcales</taxon>
        <taxon>Filifactoraceae</taxon>
        <taxon>Acetoanaerobium</taxon>
    </lineage>
</organism>
<dbReference type="SUPFAM" id="SSF53383">
    <property type="entry name" value="PLP-dependent transferases"/>
    <property type="match status" value="1"/>
</dbReference>
<dbReference type="InterPro" id="IPR024169">
    <property type="entry name" value="SP_NH2Trfase/AEP_transaminase"/>
</dbReference>
<comment type="caution">
    <text evidence="7">The sequence shown here is derived from an EMBL/GenBank/DDBJ whole genome shotgun (WGS) entry which is preliminary data.</text>
</comment>
<evidence type="ECO:0000256" key="1">
    <source>
        <dbReference type="ARBA" id="ARBA00001933"/>
    </source>
</evidence>
<accession>A0ABS4KKL7</accession>
<sequence>MKPRPYLQIPGPTNIPETVLSELSKPPINHRGKEFEDIVEKCLNDLKEVFKTRNDVLLFPSSGSGVLESAVVNLFSPDDKVITSCIGVFSERMNTICEKFGLKTIKIKKVWGEAITPDDIEKILLEDVDKEIKGVFIPHNETTTGVTCDIDGISKVIKKLFHPALLIVDAISSLGCLPLETDMWDIDVVISASQKGLMLPPGLGVVSLNDKAWAMYEISTLSKWYWDYKMVKEKLLSFQMPYTPPTNLLFGLKESLSLLLEEELENVWNRHRLMASSVRAAIKALGLELLANEDISSDTVTAVLLPESISYSRLSSVLKEQYNITIGGGLSNLQGKIFRIGHMGSIHHLDICAIISGLEMALYELGHEFELGAGVREVQKTFLKIY</sequence>